<proteinExistence type="inferred from homology"/>
<feature type="compositionally biased region" description="Basic and acidic residues" evidence="14">
    <location>
        <begin position="995"/>
        <end position="1010"/>
    </location>
</feature>
<evidence type="ECO:0000256" key="3">
    <source>
        <dbReference type="ARBA" id="ARBA00007746"/>
    </source>
</evidence>
<evidence type="ECO:0000313" key="16">
    <source>
        <dbReference type="EMBL" id="KAK8392257.1"/>
    </source>
</evidence>
<evidence type="ECO:0000256" key="13">
    <source>
        <dbReference type="PROSITE-ProRule" id="PRU00042"/>
    </source>
</evidence>
<dbReference type="SMART" id="SM00355">
    <property type="entry name" value="ZnF_C2H2"/>
    <property type="match status" value="9"/>
</dbReference>
<keyword evidence="11" id="KW-0238">DNA-binding</keyword>
<dbReference type="GO" id="GO:0005634">
    <property type="term" value="C:nucleus"/>
    <property type="evidence" value="ECO:0007669"/>
    <property type="project" value="UniProtKB-SubCell"/>
</dbReference>
<comment type="caution">
    <text evidence="16">The sequence shown here is derived from an EMBL/GenBank/DDBJ whole genome shotgun (WGS) entry which is preliminary data.</text>
</comment>
<dbReference type="AlphaFoldDB" id="A0AAW0U0E2"/>
<feature type="region of interest" description="Disordered" evidence="14">
    <location>
        <begin position="732"/>
        <end position="791"/>
    </location>
</feature>
<dbReference type="SUPFAM" id="SSF57667">
    <property type="entry name" value="beta-beta-alpha zinc fingers"/>
    <property type="match status" value="3"/>
</dbReference>
<evidence type="ECO:0000256" key="1">
    <source>
        <dbReference type="ARBA" id="ARBA00003983"/>
    </source>
</evidence>
<keyword evidence="9 13" id="KW-0863">Zinc-finger</keyword>
<keyword evidence="7" id="KW-0479">Metal-binding</keyword>
<evidence type="ECO:0000256" key="9">
    <source>
        <dbReference type="ARBA" id="ARBA00022771"/>
    </source>
</evidence>
<evidence type="ECO:0000256" key="11">
    <source>
        <dbReference type="ARBA" id="ARBA00023125"/>
    </source>
</evidence>
<feature type="domain" description="C2H2-type" evidence="15">
    <location>
        <begin position="476"/>
        <end position="503"/>
    </location>
</feature>
<evidence type="ECO:0000256" key="8">
    <source>
        <dbReference type="ARBA" id="ARBA00022737"/>
    </source>
</evidence>
<dbReference type="GO" id="GO:0040034">
    <property type="term" value="P:regulation of development, heterochronic"/>
    <property type="evidence" value="ECO:0007669"/>
    <property type="project" value="UniProtKB-ARBA"/>
</dbReference>
<feature type="region of interest" description="Disordered" evidence="14">
    <location>
        <begin position="96"/>
        <end position="123"/>
    </location>
</feature>
<evidence type="ECO:0000256" key="14">
    <source>
        <dbReference type="SAM" id="MobiDB-lite"/>
    </source>
</evidence>
<evidence type="ECO:0000256" key="12">
    <source>
        <dbReference type="ARBA" id="ARBA00023242"/>
    </source>
</evidence>
<dbReference type="PANTHER" id="PTHR24408">
    <property type="entry name" value="ZINC FINGER PROTEIN"/>
    <property type="match status" value="1"/>
</dbReference>
<dbReference type="Pfam" id="PF00096">
    <property type="entry name" value="zf-C2H2"/>
    <property type="match status" value="1"/>
</dbReference>
<evidence type="ECO:0000256" key="10">
    <source>
        <dbReference type="ARBA" id="ARBA00022833"/>
    </source>
</evidence>
<feature type="compositionally biased region" description="Basic and acidic residues" evidence="14">
    <location>
        <begin position="243"/>
        <end position="252"/>
    </location>
</feature>
<evidence type="ECO:0000256" key="7">
    <source>
        <dbReference type="ARBA" id="ARBA00022723"/>
    </source>
</evidence>
<keyword evidence="12" id="KW-0539">Nucleus</keyword>
<feature type="compositionally biased region" description="Low complexity" evidence="14">
    <location>
        <begin position="96"/>
        <end position="114"/>
    </location>
</feature>
<feature type="region of interest" description="Disordered" evidence="14">
    <location>
        <begin position="616"/>
        <end position="645"/>
    </location>
</feature>
<feature type="compositionally biased region" description="Basic and acidic residues" evidence="14">
    <location>
        <begin position="291"/>
        <end position="308"/>
    </location>
</feature>
<organism evidence="16 17">
    <name type="scientific">Scylla paramamosain</name>
    <name type="common">Mud crab</name>
    <dbReference type="NCBI Taxonomy" id="85552"/>
    <lineage>
        <taxon>Eukaryota</taxon>
        <taxon>Metazoa</taxon>
        <taxon>Ecdysozoa</taxon>
        <taxon>Arthropoda</taxon>
        <taxon>Crustacea</taxon>
        <taxon>Multicrustacea</taxon>
        <taxon>Malacostraca</taxon>
        <taxon>Eumalacostraca</taxon>
        <taxon>Eucarida</taxon>
        <taxon>Decapoda</taxon>
        <taxon>Pleocyemata</taxon>
        <taxon>Brachyura</taxon>
        <taxon>Eubrachyura</taxon>
        <taxon>Portunoidea</taxon>
        <taxon>Portunidae</taxon>
        <taxon>Portuninae</taxon>
        <taxon>Scylla</taxon>
    </lineage>
</organism>
<keyword evidence="5" id="KW-0217">Developmental protein</keyword>
<dbReference type="GO" id="GO:0035282">
    <property type="term" value="P:segmentation"/>
    <property type="evidence" value="ECO:0007669"/>
    <property type="project" value="UniProtKB-KW"/>
</dbReference>
<accession>A0AAW0U0E2</accession>
<keyword evidence="8" id="KW-0677">Repeat</keyword>
<evidence type="ECO:0000256" key="6">
    <source>
        <dbReference type="ARBA" id="ARBA00022492"/>
    </source>
</evidence>
<evidence type="ECO:0000256" key="2">
    <source>
        <dbReference type="ARBA" id="ARBA00004123"/>
    </source>
</evidence>
<feature type="region of interest" description="Disordered" evidence="14">
    <location>
        <begin position="839"/>
        <end position="901"/>
    </location>
</feature>
<dbReference type="InterPro" id="IPR013087">
    <property type="entry name" value="Znf_C2H2_type"/>
</dbReference>
<evidence type="ECO:0000256" key="5">
    <source>
        <dbReference type="ARBA" id="ARBA00022473"/>
    </source>
</evidence>
<feature type="compositionally biased region" description="Low complexity" evidence="14">
    <location>
        <begin position="882"/>
        <end position="894"/>
    </location>
</feature>
<comment type="similarity">
    <text evidence="3">Belongs to the hunchback C2H2-type zinc-finger protein family.</text>
</comment>
<feature type="domain" description="C2H2-type" evidence="15">
    <location>
        <begin position="504"/>
        <end position="531"/>
    </location>
</feature>
<keyword evidence="17" id="KW-1185">Reference proteome</keyword>
<evidence type="ECO:0000259" key="15">
    <source>
        <dbReference type="PROSITE" id="PS50157"/>
    </source>
</evidence>
<protein>
    <recommendedName>
        <fullName evidence="4">Protein hunchback</fullName>
    </recommendedName>
</protein>
<gene>
    <name evidence="16" type="ORF">O3P69_017683</name>
</gene>
<dbReference type="GO" id="GO:0000977">
    <property type="term" value="F:RNA polymerase II transcription regulatory region sequence-specific DNA binding"/>
    <property type="evidence" value="ECO:0007669"/>
    <property type="project" value="UniProtKB-ARBA"/>
</dbReference>
<dbReference type="Proteomes" id="UP001487740">
    <property type="component" value="Unassembled WGS sequence"/>
</dbReference>
<dbReference type="EMBL" id="JARAKH010000023">
    <property type="protein sequence ID" value="KAK8392257.1"/>
    <property type="molecule type" value="Genomic_DNA"/>
</dbReference>
<dbReference type="PANTHER" id="PTHR24408:SF58">
    <property type="entry name" value="TRANSCRIPTION FACTOR (TFIIIA), PUTATIVE (AFU_ORTHOLOGUE AFUA_1G05150)-RELATED"/>
    <property type="match status" value="1"/>
</dbReference>
<evidence type="ECO:0000256" key="4">
    <source>
        <dbReference type="ARBA" id="ARBA00013638"/>
    </source>
</evidence>
<keyword evidence="10" id="KW-0862">Zinc</keyword>
<feature type="compositionally biased region" description="Pro residues" evidence="14">
    <location>
        <begin position="768"/>
        <end position="787"/>
    </location>
</feature>
<sequence length="1095" mass="121473">MFFLCFEISTHLFHITSPNATLCCATPRYASYATLCYVMLCCAVLRCAVLPHAMLRYAERGGGARAPPMLQPPPLSADHFPAPAMSAECEAAPPQSLAASTLPSASPRTATASKPPERHGASGISYEGRVSVIPPLAGYEATMRAAMELDRAHGADPQLGHGDRQFGAPQMQQDLRRLYEQRVRMHEASQMYEAARQAYPKQHEAFIPKEEPLGEQESEVGVPRSEDSTTGRSEPSPQACHSQVKEEPHDGEAGAGEGFVFPRQDSDSIRSPINKAGESPDLPTDCARTQAAEDLHYKHNDSSDRMSPYEESLQGNEERMPSSVEQDGDDTTDSVGAAGDGDMDHLSRLQQAMQLSGVMSGRGEGEEDKQLYQCHLCSYSCASRCQFNTHLNTHYDHKCTKCEFTTHAEPKLREHLQEEHGLSPDCPEDMEGIRVPRVNAQGKVKTFKCKQCDYVAITKGDFWEHARSHIKSEKLLACPKCPFVTEYKHHLEYHLRNHFGSKPFKCNKCNYSCVNKSMLNSHMKSHSNVYQYRCSDCTYATKYCHSLKLHLRKYGHNPAMVLNPDGTPNPIPIIDVYGTRRGPKLKKDEKGMPILPPHYQLQAQLLKAQMQANNALPPTTSIEPAPAKKSSARKPPPVPPVSIAGSPHSPYPYPYPSVMDNFQSSSPILSRALEKTSEEPRTLESREHLRDLLLERERAAQGKPPSPLEGLRCTLCDFVADGRETFSQHMMAHAASEGRDEGNASPRSPQAMEHSSGASPERRSLSPPRLPLFPHQAPPPPPPPPPLTSEASHMYAPLAAAHNLKEYLARAMNPFIYQQMVGGQIHPAFGLQQHLQQFTHPAFPGPRPLLPMEEDPRLNSPQSQPQAPPRLHSPQPKPPPQHQVQALHQPQQALSPTTEGVLDLSKEQTPLQQLSVVKEHTPPQQVRDTSKEPPPLQQQRGECRASVSPNHSSPQSSSPPRSETSTPPSKNRRKGRAFKLERIALRLSESAEGESSGHDEDARREEEESPGKGAESRMPPLMPLPQGDDPQDGQHEVWQGAHHCQFCDMAFKDVVMYTMHMGYHGYRNPFTCNMCGHQASDKVAFFLHIARSSHS</sequence>
<dbReference type="PROSITE" id="PS00028">
    <property type="entry name" value="ZINC_FINGER_C2H2_1"/>
    <property type="match status" value="3"/>
</dbReference>
<comment type="function">
    <text evidence="1">Gap class segmentation protein that controls development of head structures.</text>
</comment>
<keyword evidence="6" id="KW-0302">Gap protein</keyword>
<name>A0AAW0U0E2_SCYPA</name>
<feature type="compositionally biased region" description="Low complexity" evidence="14">
    <location>
        <begin position="946"/>
        <end position="969"/>
    </location>
</feature>
<dbReference type="InterPro" id="IPR036236">
    <property type="entry name" value="Znf_C2H2_sf"/>
</dbReference>
<feature type="region of interest" description="Disordered" evidence="14">
    <location>
        <begin position="918"/>
        <end position="1036"/>
    </location>
</feature>
<comment type="subcellular location">
    <subcellularLocation>
        <location evidence="2">Nucleus</location>
    </subcellularLocation>
</comment>
<feature type="compositionally biased region" description="Polar residues" evidence="14">
    <location>
        <begin position="230"/>
        <end position="241"/>
    </location>
</feature>
<dbReference type="FunFam" id="3.30.160.60:FF:001482">
    <property type="entry name" value="Hunchback"/>
    <property type="match status" value="1"/>
</dbReference>
<reference evidence="16 17" key="1">
    <citation type="submission" date="2023-03" db="EMBL/GenBank/DDBJ databases">
        <title>High-quality genome of Scylla paramamosain provides insights in environmental adaptation.</title>
        <authorList>
            <person name="Zhang L."/>
        </authorList>
    </citation>
    <scope>NUCLEOTIDE SEQUENCE [LARGE SCALE GENOMIC DNA]</scope>
    <source>
        <strain evidence="16">LZ_2023a</strain>
        <tissue evidence="16">Muscle</tissue>
    </source>
</reference>
<feature type="region of interest" description="Disordered" evidence="14">
    <location>
        <begin position="209"/>
        <end position="337"/>
    </location>
</feature>
<dbReference type="GO" id="GO:0008270">
    <property type="term" value="F:zinc ion binding"/>
    <property type="evidence" value="ECO:0007669"/>
    <property type="project" value="UniProtKB-KW"/>
</dbReference>
<dbReference type="PROSITE" id="PS50157">
    <property type="entry name" value="ZINC_FINGER_C2H2_2"/>
    <property type="match status" value="2"/>
</dbReference>
<dbReference type="GO" id="GO:0000981">
    <property type="term" value="F:DNA-binding transcription factor activity, RNA polymerase II-specific"/>
    <property type="evidence" value="ECO:0007669"/>
    <property type="project" value="TreeGrafter"/>
</dbReference>
<dbReference type="Gene3D" id="3.30.160.60">
    <property type="entry name" value="Classic Zinc Finger"/>
    <property type="match status" value="4"/>
</dbReference>
<evidence type="ECO:0000313" key="17">
    <source>
        <dbReference type="Proteomes" id="UP001487740"/>
    </source>
</evidence>
<dbReference type="FunFam" id="3.30.160.60:FF:001301">
    <property type="entry name" value="Blast:Protein hunchback"/>
    <property type="match status" value="1"/>
</dbReference>
<dbReference type="GO" id="GO:0000122">
    <property type="term" value="P:negative regulation of transcription by RNA polymerase II"/>
    <property type="evidence" value="ECO:0007669"/>
    <property type="project" value="UniProtKB-ARBA"/>
</dbReference>